<keyword evidence="5 8" id="KW-1133">Transmembrane helix</keyword>
<feature type="transmembrane region" description="Helical" evidence="8">
    <location>
        <begin position="50"/>
        <end position="68"/>
    </location>
</feature>
<feature type="transmembrane region" description="Helical" evidence="8">
    <location>
        <begin position="242"/>
        <end position="263"/>
    </location>
</feature>
<evidence type="ECO:0000256" key="7">
    <source>
        <dbReference type="ARBA" id="ARBA00023177"/>
    </source>
</evidence>
<dbReference type="InterPro" id="IPR024041">
    <property type="entry name" value="NH4_transpt_AmtB-like_dom"/>
</dbReference>
<dbReference type="PANTHER" id="PTHR11730:SF89">
    <property type="entry name" value="AMMONIUM TRANSPORTER SLL0108-RELATED"/>
    <property type="match status" value="1"/>
</dbReference>
<reference evidence="10" key="1">
    <citation type="journal article" date="2022" name="Cell">
        <title>Design, construction, and in vivo augmentation of a complex gut microbiome.</title>
        <authorList>
            <person name="Cheng A.G."/>
            <person name="Ho P.Y."/>
            <person name="Aranda-Diaz A."/>
            <person name="Jain S."/>
            <person name="Yu F.B."/>
            <person name="Meng X."/>
            <person name="Wang M."/>
            <person name="Iakiviak M."/>
            <person name="Nagashima K."/>
            <person name="Zhao A."/>
            <person name="Murugkar P."/>
            <person name="Patil A."/>
            <person name="Atabakhsh K."/>
            <person name="Weakley A."/>
            <person name="Yan J."/>
            <person name="Brumbaugh A.R."/>
            <person name="Higginbottom S."/>
            <person name="Dimas A."/>
            <person name="Shiver A.L."/>
            <person name="Deutschbauer A."/>
            <person name="Neff N."/>
            <person name="Sonnenburg J.L."/>
            <person name="Huang K.C."/>
            <person name="Fischbach M.A."/>
        </authorList>
    </citation>
    <scope>NUCLEOTIDE SEQUENCE</scope>
    <source>
        <strain evidence="10">DSM 19829</strain>
    </source>
</reference>
<name>A0ABY5VJJ7_9FIRM</name>
<protein>
    <recommendedName>
        <fullName evidence="8">Ammonium transporter</fullName>
    </recommendedName>
</protein>
<evidence type="ECO:0000256" key="2">
    <source>
        <dbReference type="ARBA" id="ARBA00005887"/>
    </source>
</evidence>
<feature type="transmembrane region" description="Helical" evidence="8">
    <location>
        <begin position="132"/>
        <end position="156"/>
    </location>
</feature>
<dbReference type="Pfam" id="PF00909">
    <property type="entry name" value="Ammonium_transp"/>
    <property type="match status" value="1"/>
</dbReference>
<dbReference type="Proteomes" id="UP001060164">
    <property type="component" value="Chromosome"/>
</dbReference>
<feature type="transmembrane region" description="Helical" evidence="8">
    <location>
        <begin position="210"/>
        <end position="227"/>
    </location>
</feature>
<evidence type="ECO:0000259" key="9">
    <source>
        <dbReference type="Pfam" id="PF00909"/>
    </source>
</evidence>
<evidence type="ECO:0000256" key="5">
    <source>
        <dbReference type="ARBA" id="ARBA00022989"/>
    </source>
</evidence>
<gene>
    <name evidence="10" type="ORF">NQ502_04050</name>
</gene>
<keyword evidence="4 8" id="KW-0812">Transmembrane</keyword>
<feature type="transmembrane region" description="Helical" evidence="8">
    <location>
        <begin position="326"/>
        <end position="344"/>
    </location>
</feature>
<dbReference type="InterPro" id="IPR029020">
    <property type="entry name" value="Ammonium/urea_transptr"/>
</dbReference>
<evidence type="ECO:0000256" key="6">
    <source>
        <dbReference type="ARBA" id="ARBA00023136"/>
    </source>
</evidence>
<dbReference type="PANTHER" id="PTHR11730">
    <property type="entry name" value="AMMONIUM TRANSPORTER"/>
    <property type="match status" value="1"/>
</dbReference>
<proteinExistence type="inferred from homology"/>
<feature type="transmembrane region" description="Helical" evidence="8">
    <location>
        <begin position="6"/>
        <end position="29"/>
    </location>
</feature>
<dbReference type="Gene3D" id="1.10.3430.10">
    <property type="entry name" value="Ammonium transporter AmtB like domains"/>
    <property type="match status" value="1"/>
</dbReference>
<keyword evidence="3 8" id="KW-0813">Transport</keyword>
<feature type="transmembrane region" description="Helical" evidence="8">
    <location>
        <begin position="293"/>
        <end position="314"/>
    </location>
</feature>
<evidence type="ECO:0000256" key="1">
    <source>
        <dbReference type="ARBA" id="ARBA00004141"/>
    </source>
</evidence>
<dbReference type="NCBIfam" id="TIGR00836">
    <property type="entry name" value="amt"/>
    <property type="match status" value="1"/>
</dbReference>
<dbReference type="EMBL" id="CP102290">
    <property type="protein sequence ID" value="UWP60233.1"/>
    <property type="molecule type" value="Genomic_DNA"/>
</dbReference>
<sequence length="411" mass="43293">MSVELLMNIVWTMIAAFLVYFMQAGFAMCEAGFTRAKNTGNILMKNMMDFVLGSLCFFLIGFSLMHGTDWNGIIGLGGLFDPTSLGTVEEIGGTAVNMMNGLPVGVFMIFHTVFCATAATIVSGAMAERTKFIAYLIYSAAISLVIYPVTGHWIWGGGWLSQMGFHDFAGSTAVHMVGGICACVGAKILGPRLGKYNKDGSVNAIPGHNLSIAALGVFILWFCWFGFNCGSTTAASESLGDIAMTTNLAAAAATLLAMIVTWIRYGKPDVSMTFNGALAGLVAITAGCDTVSNWAAIAIGAIAGILVVFSVEFFDKIVKIDDPVGAISVHGVCGAAGTILTGVFSSEVSLGTQVLGVASVIAYVAAAAFIVFKLIDFTVGLRVTEEEEIDGLDMHEHGAPAYANFNLHRDR</sequence>
<accession>A0ABY5VJJ7</accession>
<comment type="similarity">
    <text evidence="2 8">Belongs to the ammonia transporter channel (TC 1.A.11.2) family.</text>
</comment>
<feature type="transmembrane region" description="Helical" evidence="8">
    <location>
        <begin position="270"/>
        <end position="287"/>
    </location>
</feature>
<organism evidence="10 11">
    <name type="scientific">Ruminococcus gauvreauii</name>
    <dbReference type="NCBI Taxonomy" id="438033"/>
    <lineage>
        <taxon>Bacteria</taxon>
        <taxon>Bacillati</taxon>
        <taxon>Bacillota</taxon>
        <taxon>Clostridia</taxon>
        <taxon>Eubacteriales</taxon>
        <taxon>Oscillospiraceae</taxon>
        <taxon>Ruminococcus</taxon>
    </lineage>
</organism>
<dbReference type="SUPFAM" id="SSF111352">
    <property type="entry name" value="Ammonium transporter"/>
    <property type="match status" value="1"/>
</dbReference>
<evidence type="ECO:0000256" key="4">
    <source>
        <dbReference type="ARBA" id="ARBA00022692"/>
    </source>
</evidence>
<evidence type="ECO:0000256" key="3">
    <source>
        <dbReference type="ARBA" id="ARBA00022448"/>
    </source>
</evidence>
<keyword evidence="6 8" id="KW-0472">Membrane</keyword>
<dbReference type="InterPro" id="IPR001905">
    <property type="entry name" value="Ammonium_transpt"/>
</dbReference>
<evidence type="ECO:0000256" key="8">
    <source>
        <dbReference type="RuleBase" id="RU362002"/>
    </source>
</evidence>
<feature type="transmembrane region" description="Helical" evidence="8">
    <location>
        <begin position="350"/>
        <end position="372"/>
    </location>
</feature>
<keyword evidence="11" id="KW-1185">Reference proteome</keyword>
<feature type="transmembrane region" description="Helical" evidence="8">
    <location>
        <begin position="104"/>
        <end position="125"/>
    </location>
</feature>
<evidence type="ECO:0000313" key="10">
    <source>
        <dbReference type="EMBL" id="UWP60233.1"/>
    </source>
</evidence>
<comment type="subcellular location">
    <subcellularLocation>
        <location evidence="8">Cell membrane</location>
        <topology evidence="8">Multi-pass membrane protein</topology>
    </subcellularLocation>
    <subcellularLocation>
        <location evidence="1">Membrane</location>
        <topology evidence="1">Multi-pass membrane protein</topology>
    </subcellularLocation>
</comment>
<feature type="transmembrane region" description="Helical" evidence="8">
    <location>
        <begin position="168"/>
        <end position="189"/>
    </location>
</feature>
<keyword evidence="7 8" id="KW-0924">Ammonia transport</keyword>
<feature type="domain" description="Ammonium transporter AmtB-like" evidence="9">
    <location>
        <begin position="10"/>
        <end position="402"/>
    </location>
</feature>
<evidence type="ECO:0000313" key="11">
    <source>
        <dbReference type="Proteomes" id="UP001060164"/>
    </source>
</evidence>